<dbReference type="PROSITE" id="PS50943">
    <property type="entry name" value="HTH_CROC1"/>
    <property type="match status" value="1"/>
</dbReference>
<accession>A0AAF0JKU6</accession>
<gene>
    <name evidence="2" type="ORF">L1994_07230</name>
</gene>
<dbReference type="Pfam" id="PF01381">
    <property type="entry name" value="HTH_3"/>
    <property type="match status" value="1"/>
</dbReference>
<dbReference type="GeneID" id="79950178"/>
<proteinExistence type="predicted"/>
<dbReference type="KEGG" id="manq:L1994_07230"/>
<evidence type="ECO:0000259" key="1">
    <source>
        <dbReference type="PROSITE" id="PS50943"/>
    </source>
</evidence>
<dbReference type="SMART" id="SM00530">
    <property type="entry name" value="HTH_XRE"/>
    <property type="match status" value="1"/>
</dbReference>
<sequence>MSECEVCGEVIRGKPVLVSIGGTKMSVCPKCSKLGTPVEQPGSEIRNQLSGKIRTVSPKGQPVVTKKRTRDVFDLMGGEIVEDFSEKIREARIEKGLSPKDLAFELKEKEGLIKKIEKGMIPEDDVRKKLEEALGISLLDSFDASQNTGKAGHITPTLGDVMKFKKK</sequence>
<dbReference type="NCBIfam" id="TIGR00270">
    <property type="entry name" value="multiprotein bridging factor aMBF1"/>
    <property type="match status" value="1"/>
</dbReference>
<name>A0AAF0JKU6_9EURY</name>
<dbReference type="CDD" id="cd00093">
    <property type="entry name" value="HTH_XRE"/>
    <property type="match status" value="1"/>
</dbReference>
<dbReference type="EMBL" id="CP091092">
    <property type="protein sequence ID" value="WFN35949.1"/>
    <property type="molecule type" value="Genomic_DNA"/>
</dbReference>
<organism evidence="2 3">
    <name type="scientific">Methanomicrobium antiquum</name>
    <dbReference type="NCBI Taxonomy" id="487686"/>
    <lineage>
        <taxon>Archaea</taxon>
        <taxon>Methanobacteriati</taxon>
        <taxon>Methanobacteriota</taxon>
        <taxon>Stenosarchaea group</taxon>
        <taxon>Methanomicrobia</taxon>
        <taxon>Methanomicrobiales</taxon>
        <taxon>Methanomicrobiaceae</taxon>
        <taxon>Methanomicrobium</taxon>
    </lineage>
</organism>
<dbReference type="InterPro" id="IPR001387">
    <property type="entry name" value="Cro/C1-type_HTH"/>
</dbReference>
<reference evidence="2" key="1">
    <citation type="submission" date="2022-01" db="EMBL/GenBank/DDBJ databases">
        <title>Complete genome of Methanomicrobium antiquum DSM 21220.</title>
        <authorList>
            <person name="Chen S.-C."/>
            <person name="You Y.-T."/>
            <person name="Zhou Y.-Z."/>
            <person name="Lai M.-C."/>
        </authorList>
    </citation>
    <scope>NUCLEOTIDE SEQUENCE</scope>
    <source>
        <strain evidence="2">DSM 21220</strain>
    </source>
</reference>
<dbReference type="Proteomes" id="UP001218895">
    <property type="component" value="Chromosome"/>
</dbReference>
<dbReference type="Gene3D" id="1.10.260.40">
    <property type="entry name" value="lambda repressor-like DNA-binding domains"/>
    <property type="match status" value="1"/>
</dbReference>
<dbReference type="InterPro" id="IPR004451">
    <property type="entry name" value="MJ0586"/>
</dbReference>
<evidence type="ECO:0000313" key="2">
    <source>
        <dbReference type="EMBL" id="WFN35949.1"/>
    </source>
</evidence>
<dbReference type="InterPro" id="IPR010982">
    <property type="entry name" value="Lambda_DNA-bd_dom_sf"/>
</dbReference>
<keyword evidence="3" id="KW-1185">Reference proteome</keyword>
<protein>
    <submittedName>
        <fullName evidence="2">Multiprotein bridging factor aMBF1</fullName>
    </submittedName>
</protein>
<feature type="domain" description="HTH cro/C1-type" evidence="1">
    <location>
        <begin position="88"/>
        <end position="141"/>
    </location>
</feature>
<dbReference type="AlphaFoldDB" id="A0AAF0JKU6"/>
<evidence type="ECO:0000313" key="3">
    <source>
        <dbReference type="Proteomes" id="UP001218895"/>
    </source>
</evidence>
<dbReference type="SUPFAM" id="SSF47413">
    <property type="entry name" value="lambda repressor-like DNA-binding domains"/>
    <property type="match status" value="1"/>
</dbReference>
<dbReference type="GO" id="GO:0003677">
    <property type="term" value="F:DNA binding"/>
    <property type="evidence" value="ECO:0007669"/>
    <property type="project" value="InterPro"/>
</dbReference>
<dbReference type="RefSeq" id="WP_278098788.1">
    <property type="nucleotide sequence ID" value="NZ_CP091092.1"/>
</dbReference>